<feature type="transmembrane region" description="Helical" evidence="1">
    <location>
        <begin position="88"/>
        <end position="112"/>
    </location>
</feature>
<dbReference type="eggNOG" id="ENOG5031MQC">
    <property type="taxonomic scope" value="Bacteria"/>
</dbReference>
<accession>M1N0H1</accession>
<keyword evidence="1" id="KW-0472">Membrane</keyword>
<organism evidence="2 3">
    <name type="scientific">Corynebacterium halotolerans YIM 70093 = DSM 44683</name>
    <dbReference type="NCBI Taxonomy" id="1121362"/>
    <lineage>
        <taxon>Bacteria</taxon>
        <taxon>Bacillati</taxon>
        <taxon>Actinomycetota</taxon>
        <taxon>Actinomycetes</taxon>
        <taxon>Mycobacteriales</taxon>
        <taxon>Corynebacteriaceae</taxon>
        <taxon>Corynebacterium</taxon>
    </lineage>
</organism>
<keyword evidence="3" id="KW-1185">Reference proteome</keyword>
<name>M1N0H1_9CORY</name>
<proteinExistence type="predicted"/>
<protein>
    <submittedName>
        <fullName evidence="2">Uncharacterized protein</fullName>
    </submittedName>
</protein>
<dbReference type="EMBL" id="CP003697">
    <property type="protein sequence ID" value="AGF73459.1"/>
    <property type="molecule type" value="Genomic_DNA"/>
</dbReference>
<feature type="transmembrane region" description="Helical" evidence="1">
    <location>
        <begin position="63"/>
        <end position="82"/>
    </location>
</feature>
<reference evidence="2 3" key="1">
    <citation type="journal article" date="2012" name="Stand. Genomic Sci.">
        <title>Genome sequence of the halotolerant bacterium Corynebacterium halotolerans type strain YIM 70093(T) (= DSM 44683(T)).</title>
        <authorList>
            <person name="Ruckert C."/>
            <person name="Albersmeier A."/>
            <person name="Al-Dilaimi A."/>
            <person name="Niehaus K."/>
            <person name="Szczepanowski R."/>
            <person name="Kalinowski J."/>
        </authorList>
    </citation>
    <scope>NUCLEOTIDE SEQUENCE [LARGE SCALE GENOMIC DNA]</scope>
    <source>
        <strain evidence="2">YIM 70093</strain>
    </source>
</reference>
<feature type="transmembrane region" description="Helical" evidence="1">
    <location>
        <begin position="32"/>
        <end position="51"/>
    </location>
</feature>
<sequence>MITARMWTVVLVLGLLGAGLMSVGLPPQIGAALLTLAVLVAPPAVIASLAWLMRAPATRIPRWLLWVGGAGTVLGLGWLIAVPGQNTAIIIFALGVWVLVVGILSMAVLSIAR</sequence>
<dbReference type="KEGG" id="chn:A605_12315"/>
<evidence type="ECO:0000313" key="3">
    <source>
        <dbReference type="Proteomes" id="UP000011723"/>
    </source>
</evidence>
<dbReference type="HOGENOM" id="CLU_2129261_0_0_11"/>
<dbReference type="Proteomes" id="UP000011723">
    <property type="component" value="Chromosome"/>
</dbReference>
<evidence type="ECO:0000256" key="1">
    <source>
        <dbReference type="SAM" id="Phobius"/>
    </source>
</evidence>
<keyword evidence="1" id="KW-1133">Transmembrane helix</keyword>
<keyword evidence="1" id="KW-0812">Transmembrane</keyword>
<evidence type="ECO:0000313" key="2">
    <source>
        <dbReference type="EMBL" id="AGF73459.1"/>
    </source>
</evidence>
<dbReference type="AlphaFoldDB" id="M1N0H1"/>
<gene>
    <name evidence="2" type="ORF">A605_12315</name>
</gene>
<dbReference type="PATRIC" id="fig|1121362.3.peg.2500"/>